<protein>
    <submittedName>
        <fullName evidence="2">(California timema) hypothetical protein</fullName>
    </submittedName>
</protein>
<accession>A0A7R9JM44</accession>
<name>A0A7R9JM44_TIMCA</name>
<gene>
    <name evidence="2" type="ORF">TCMB3V08_LOCUS14366</name>
</gene>
<feature type="transmembrane region" description="Helical" evidence="1">
    <location>
        <begin position="5"/>
        <end position="22"/>
    </location>
</feature>
<reference evidence="2" key="1">
    <citation type="submission" date="2020-11" db="EMBL/GenBank/DDBJ databases">
        <authorList>
            <person name="Tran Van P."/>
        </authorList>
    </citation>
    <scope>NUCLEOTIDE SEQUENCE</scope>
</reference>
<dbReference type="EMBL" id="OE234442">
    <property type="protein sequence ID" value="CAD7581833.1"/>
    <property type="molecule type" value="Genomic_DNA"/>
</dbReference>
<sequence>MKHELSSTCDAIIFLFLGMVLVSDRHVWHTGFVLWTLFLCLACRFLGQSLITSTE</sequence>
<keyword evidence="1" id="KW-1133">Transmembrane helix</keyword>
<keyword evidence="1" id="KW-0812">Transmembrane</keyword>
<proteinExistence type="predicted"/>
<dbReference type="AlphaFoldDB" id="A0A7R9JM44"/>
<feature type="transmembrane region" description="Helical" evidence="1">
    <location>
        <begin position="28"/>
        <end position="47"/>
    </location>
</feature>
<organism evidence="2">
    <name type="scientific">Timema californicum</name>
    <name type="common">California timema</name>
    <name type="synonym">Walking stick</name>
    <dbReference type="NCBI Taxonomy" id="61474"/>
    <lineage>
        <taxon>Eukaryota</taxon>
        <taxon>Metazoa</taxon>
        <taxon>Ecdysozoa</taxon>
        <taxon>Arthropoda</taxon>
        <taxon>Hexapoda</taxon>
        <taxon>Insecta</taxon>
        <taxon>Pterygota</taxon>
        <taxon>Neoptera</taxon>
        <taxon>Polyneoptera</taxon>
        <taxon>Phasmatodea</taxon>
        <taxon>Timematodea</taxon>
        <taxon>Timematoidea</taxon>
        <taxon>Timematidae</taxon>
        <taxon>Timema</taxon>
    </lineage>
</organism>
<evidence type="ECO:0000313" key="2">
    <source>
        <dbReference type="EMBL" id="CAD7581833.1"/>
    </source>
</evidence>
<evidence type="ECO:0000256" key="1">
    <source>
        <dbReference type="SAM" id="Phobius"/>
    </source>
</evidence>
<keyword evidence="1" id="KW-0472">Membrane</keyword>